<organism evidence="1 2">
    <name type="scientific">Bradyrhizobium ivorense</name>
    <dbReference type="NCBI Taxonomy" id="2511166"/>
    <lineage>
        <taxon>Bacteria</taxon>
        <taxon>Pseudomonadati</taxon>
        <taxon>Pseudomonadota</taxon>
        <taxon>Alphaproteobacteria</taxon>
        <taxon>Hyphomicrobiales</taxon>
        <taxon>Nitrobacteraceae</taxon>
        <taxon>Bradyrhizobium</taxon>
    </lineage>
</organism>
<gene>
    <name evidence="1" type="ORF">CI1B_27600</name>
</gene>
<reference evidence="1" key="1">
    <citation type="submission" date="2019-02" db="EMBL/GenBank/DDBJ databases">
        <authorList>
            <person name="Pothier F.J."/>
        </authorList>
    </citation>
    <scope>NUCLEOTIDE SEQUENCE</scope>
    <source>
        <strain evidence="1">CI-1B</strain>
    </source>
</reference>
<keyword evidence="2" id="KW-1185">Reference proteome</keyword>
<name>A0A508T6X1_9BRAD</name>
<accession>A0A508T6X1</accession>
<dbReference type="OrthoDB" id="7269917at2"/>
<sequence>MLDSALEKIETGEVSAREARATISALLKEGSEKGLERLYAALGAWLWNSLEGRRRDGELREWFDILRRTSATLAPKNAAYAERFRAFYDLLQMSINTSKVIRPSEVMHRQHVVPILKLLRDAPTHQLEKMAIARKLDLRDANLSRVLHLMTNARLVERTTEGKFAQFALTREGRLALEKREAKEHDKQRLVALTPREILPTIAHPAHGAGGADLYVRAFVDAIQGPGHGSGTLGLLSAGDQVGFRRAVEEWLQHLHGPSPAVPGYMKVRAKSSYHGSMVVIVPTKKTDMQGYIPIETDTSKSTSFPAGMLQLHEEETDHAE</sequence>
<dbReference type="RefSeq" id="WP_139482239.1">
    <property type="nucleotide sequence ID" value="NZ_CAADFB020000019.1"/>
</dbReference>
<proteinExistence type="predicted"/>
<dbReference type="Gene3D" id="1.10.10.10">
    <property type="entry name" value="Winged helix-like DNA-binding domain superfamily/Winged helix DNA-binding domain"/>
    <property type="match status" value="1"/>
</dbReference>
<comment type="caution">
    <text evidence="1">The sequence shown here is derived from an EMBL/GenBank/DDBJ whole genome shotgun (WGS) entry which is preliminary data.</text>
</comment>
<protein>
    <submittedName>
        <fullName evidence="1">Uncharacterized protein</fullName>
    </submittedName>
</protein>
<dbReference type="InterPro" id="IPR036390">
    <property type="entry name" value="WH_DNA-bd_sf"/>
</dbReference>
<dbReference type="SUPFAM" id="SSF46785">
    <property type="entry name" value="Winged helix' DNA-binding domain"/>
    <property type="match status" value="1"/>
</dbReference>
<dbReference type="Proteomes" id="UP000328092">
    <property type="component" value="Unassembled WGS sequence"/>
</dbReference>
<dbReference type="InterPro" id="IPR036388">
    <property type="entry name" value="WH-like_DNA-bd_sf"/>
</dbReference>
<dbReference type="EMBL" id="CAADFC020000009">
    <property type="protein sequence ID" value="VIO69554.1"/>
    <property type="molecule type" value="Genomic_DNA"/>
</dbReference>
<dbReference type="AlphaFoldDB" id="A0A508T6X1"/>
<evidence type="ECO:0000313" key="2">
    <source>
        <dbReference type="Proteomes" id="UP000328092"/>
    </source>
</evidence>
<evidence type="ECO:0000313" key="1">
    <source>
        <dbReference type="EMBL" id="VIO69554.1"/>
    </source>
</evidence>